<evidence type="ECO:0000313" key="1">
    <source>
        <dbReference type="EMBL" id="MCI63613.1"/>
    </source>
</evidence>
<accession>A0A392TR38</accession>
<reference evidence="1 2" key="1">
    <citation type="journal article" date="2018" name="Front. Plant Sci.">
        <title>Red Clover (Trifolium pratense) and Zigzag Clover (T. medium) - A Picture of Genomic Similarities and Differences.</title>
        <authorList>
            <person name="Dluhosova J."/>
            <person name="Istvanek J."/>
            <person name="Nedelnik J."/>
            <person name="Repkova J."/>
        </authorList>
    </citation>
    <scope>NUCLEOTIDE SEQUENCE [LARGE SCALE GENOMIC DNA]</scope>
    <source>
        <strain evidence="2">cv. 10/8</strain>
        <tissue evidence="1">Leaf</tissue>
    </source>
</reference>
<name>A0A392TR38_9FABA</name>
<comment type="caution">
    <text evidence="1">The sequence shown here is derived from an EMBL/GenBank/DDBJ whole genome shotgun (WGS) entry which is preliminary data.</text>
</comment>
<dbReference type="Proteomes" id="UP000265520">
    <property type="component" value="Unassembled WGS sequence"/>
</dbReference>
<proteinExistence type="predicted"/>
<sequence>FVRTSSMEELIEIHGTISPRYGKRMASMLAHRNHPDVEGAGGQIYRTILHSQPVPEKQI</sequence>
<feature type="non-terminal residue" evidence="1">
    <location>
        <position position="1"/>
    </location>
</feature>
<protein>
    <submittedName>
        <fullName evidence="1">Uncharacterized protein</fullName>
    </submittedName>
</protein>
<evidence type="ECO:0000313" key="2">
    <source>
        <dbReference type="Proteomes" id="UP000265520"/>
    </source>
</evidence>
<dbReference type="AlphaFoldDB" id="A0A392TR38"/>
<dbReference type="EMBL" id="LXQA010640311">
    <property type="protein sequence ID" value="MCI63613.1"/>
    <property type="molecule type" value="Genomic_DNA"/>
</dbReference>
<keyword evidence="2" id="KW-1185">Reference proteome</keyword>
<organism evidence="1 2">
    <name type="scientific">Trifolium medium</name>
    <dbReference type="NCBI Taxonomy" id="97028"/>
    <lineage>
        <taxon>Eukaryota</taxon>
        <taxon>Viridiplantae</taxon>
        <taxon>Streptophyta</taxon>
        <taxon>Embryophyta</taxon>
        <taxon>Tracheophyta</taxon>
        <taxon>Spermatophyta</taxon>
        <taxon>Magnoliopsida</taxon>
        <taxon>eudicotyledons</taxon>
        <taxon>Gunneridae</taxon>
        <taxon>Pentapetalae</taxon>
        <taxon>rosids</taxon>
        <taxon>fabids</taxon>
        <taxon>Fabales</taxon>
        <taxon>Fabaceae</taxon>
        <taxon>Papilionoideae</taxon>
        <taxon>50 kb inversion clade</taxon>
        <taxon>NPAAA clade</taxon>
        <taxon>Hologalegina</taxon>
        <taxon>IRL clade</taxon>
        <taxon>Trifolieae</taxon>
        <taxon>Trifolium</taxon>
    </lineage>
</organism>